<evidence type="ECO:0000256" key="1">
    <source>
        <dbReference type="SAM" id="MobiDB-lite"/>
    </source>
</evidence>
<dbReference type="PANTHER" id="PTHR11075:SF54">
    <property type="entry name" value="LARGE RIBOSOMAL SUBUNIT PROTEIN ML62"/>
    <property type="match status" value="1"/>
</dbReference>
<feature type="region of interest" description="Disordered" evidence="1">
    <location>
        <begin position="72"/>
        <end position="104"/>
    </location>
</feature>
<dbReference type="GO" id="GO:0070126">
    <property type="term" value="P:mitochondrial translational termination"/>
    <property type="evidence" value="ECO:0007669"/>
    <property type="project" value="TreeGrafter"/>
</dbReference>
<comment type="caution">
    <text evidence="3">The sequence shown here is derived from an EMBL/GenBank/DDBJ whole genome shotgun (WGS) entry which is preliminary data.</text>
</comment>
<dbReference type="GO" id="GO:0004045">
    <property type="term" value="F:peptidyl-tRNA hydrolase activity"/>
    <property type="evidence" value="ECO:0007669"/>
    <property type="project" value="TreeGrafter"/>
</dbReference>
<reference evidence="3 4" key="1">
    <citation type="journal article" date="2018" name="New Phytol.">
        <title>Phylogenomics of Endogonaceae and evolution of mycorrhizas within Mucoromycota.</title>
        <authorList>
            <person name="Chang Y."/>
            <person name="Desiro A."/>
            <person name="Na H."/>
            <person name="Sandor L."/>
            <person name="Lipzen A."/>
            <person name="Clum A."/>
            <person name="Barry K."/>
            <person name="Grigoriev I.V."/>
            <person name="Martin F.M."/>
            <person name="Stajich J.E."/>
            <person name="Smith M.E."/>
            <person name="Bonito G."/>
            <person name="Spatafora J.W."/>
        </authorList>
    </citation>
    <scope>NUCLEOTIDE SEQUENCE [LARGE SCALE GENOMIC DNA]</scope>
    <source>
        <strain evidence="3 4">GMNB39</strain>
    </source>
</reference>
<dbReference type="GO" id="GO:0016150">
    <property type="term" value="F:translation release factor activity, codon nonspecific"/>
    <property type="evidence" value="ECO:0007669"/>
    <property type="project" value="TreeGrafter"/>
</dbReference>
<dbReference type="PROSITE" id="PS00745">
    <property type="entry name" value="RF_PROK_I"/>
    <property type="match status" value="1"/>
</dbReference>
<feature type="domain" description="Prokaryotic-type class I peptide chain release factors" evidence="2">
    <location>
        <begin position="188"/>
        <end position="204"/>
    </location>
</feature>
<keyword evidence="4" id="KW-1185">Reference proteome</keyword>
<evidence type="ECO:0000313" key="4">
    <source>
        <dbReference type="Proteomes" id="UP000268093"/>
    </source>
</evidence>
<organism evidence="3 4">
    <name type="scientific">Jimgerdemannia flammicorona</name>
    <dbReference type="NCBI Taxonomy" id="994334"/>
    <lineage>
        <taxon>Eukaryota</taxon>
        <taxon>Fungi</taxon>
        <taxon>Fungi incertae sedis</taxon>
        <taxon>Mucoromycota</taxon>
        <taxon>Mucoromycotina</taxon>
        <taxon>Endogonomycetes</taxon>
        <taxon>Endogonales</taxon>
        <taxon>Endogonaceae</taxon>
        <taxon>Jimgerdemannia</taxon>
    </lineage>
</organism>
<dbReference type="Gene3D" id="3.30.160.20">
    <property type="match status" value="1"/>
</dbReference>
<dbReference type="EMBL" id="RBNI01021871">
    <property type="protein sequence ID" value="RUO96347.1"/>
    <property type="molecule type" value="Genomic_DNA"/>
</dbReference>
<protein>
    <recommendedName>
        <fullName evidence="2">Prokaryotic-type class I peptide chain release factors domain-containing protein</fullName>
    </recommendedName>
</protein>
<gene>
    <name evidence="3" type="ORF">BC936DRAFT_142179</name>
</gene>
<dbReference type="PANTHER" id="PTHR11075">
    <property type="entry name" value="PEPTIDE CHAIN RELEASE FACTOR"/>
    <property type="match status" value="1"/>
</dbReference>
<dbReference type="Proteomes" id="UP000268093">
    <property type="component" value="Unassembled WGS sequence"/>
</dbReference>
<dbReference type="GO" id="GO:0005762">
    <property type="term" value="C:mitochondrial large ribosomal subunit"/>
    <property type="evidence" value="ECO:0007669"/>
    <property type="project" value="TreeGrafter"/>
</dbReference>
<accession>A0A433A0R7</accession>
<dbReference type="SUPFAM" id="SSF110916">
    <property type="entry name" value="Peptidyl-tRNA hydrolase domain-like"/>
    <property type="match status" value="1"/>
</dbReference>
<name>A0A433A0R7_9FUNG</name>
<dbReference type="AlphaFoldDB" id="A0A433A0R7"/>
<evidence type="ECO:0000313" key="3">
    <source>
        <dbReference type="EMBL" id="RUO96347.1"/>
    </source>
</evidence>
<feature type="compositionally biased region" description="Polar residues" evidence="1">
    <location>
        <begin position="87"/>
        <end position="99"/>
    </location>
</feature>
<sequence length="284" mass="32555">MNLLDSSPFPFFTWEYSIYTNIRGERLVPAYYCRSTHRSSKLFDGPHVAWTTRFLTFPCIAFSPLYAVSQSGTNHSFPRNPTRPRRFSSSGPSQPSRLASSPHAMVIPARTRPRRGAMTRQIRGCGSSRRIRSRKVCGELFYLQCWSWKFRCFNLLGRGVLVCRDLINRLSTWASILALETFTITYSRSSGPGGQNVNKVSTKVDLRFKLASATWIPEYPRSRLAQQNASRLNKLGEYIVTSDRTRTQRGNIEDCIDKLYREIREAAEVPKEPDEETLKRIAVL</sequence>
<dbReference type="OrthoDB" id="270639at2759"/>
<proteinExistence type="predicted"/>
<evidence type="ECO:0000259" key="2">
    <source>
        <dbReference type="PROSITE" id="PS00745"/>
    </source>
</evidence>
<dbReference type="InterPro" id="IPR000352">
    <property type="entry name" value="Pep_chain_release_fac_I"/>
</dbReference>
<dbReference type="Pfam" id="PF00472">
    <property type="entry name" value="RF-1"/>
    <property type="match status" value="1"/>
</dbReference>
<dbReference type="InterPro" id="IPR052104">
    <property type="entry name" value="Mito_Release_Factor_mL62"/>
</dbReference>